<dbReference type="PANTHER" id="PTHR36933">
    <property type="entry name" value="SLL0788 PROTEIN"/>
    <property type="match status" value="1"/>
</dbReference>
<dbReference type="EMBL" id="CAFBQU010000020">
    <property type="protein sequence ID" value="CAB5065281.1"/>
    <property type="molecule type" value="Genomic_DNA"/>
</dbReference>
<organism evidence="4">
    <name type="scientific">freshwater metagenome</name>
    <dbReference type="NCBI Taxonomy" id="449393"/>
    <lineage>
        <taxon>unclassified sequences</taxon>
        <taxon>metagenomes</taxon>
        <taxon>ecological metagenomes</taxon>
    </lineage>
</organism>
<reference evidence="4" key="1">
    <citation type="submission" date="2020-05" db="EMBL/GenBank/DDBJ databases">
        <authorList>
            <person name="Chiriac C."/>
            <person name="Salcher M."/>
            <person name="Ghai R."/>
            <person name="Kavagutti S V."/>
        </authorList>
    </citation>
    <scope>NUCLEOTIDE SEQUENCE</scope>
</reference>
<dbReference type="InterPro" id="IPR005183">
    <property type="entry name" value="DUF305_CopM-like"/>
</dbReference>
<evidence type="ECO:0000313" key="3">
    <source>
        <dbReference type="EMBL" id="CAB5027642.1"/>
    </source>
</evidence>
<evidence type="ECO:0000256" key="1">
    <source>
        <dbReference type="SAM" id="Phobius"/>
    </source>
</evidence>
<dbReference type="Gene3D" id="1.20.1260.10">
    <property type="match status" value="1"/>
</dbReference>
<protein>
    <submittedName>
        <fullName evidence="4">Unannotated protein</fullName>
    </submittedName>
</protein>
<dbReference type="InterPro" id="IPR012347">
    <property type="entry name" value="Ferritin-like"/>
</dbReference>
<accession>A0A6J7UHH6</accession>
<dbReference type="AlphaFoldDB" id="A0A6J7UHH6"/>
<gene>
    <name evidence="3" type="ORF">UFOPK4098_01267</name>
    <name evidence="4" type="ORF">UFOPK4347_00895</name>
</gene>
<evidence type="ECO:0000313" key="4">
    <source>
        <dbReference type="EMBL" id="CAB5065281.1"/>
    </source>
</evidence>
<dbReference type="PANTHER" id="PTHR36933:SF1">
    <property type="entry name" value="SLL0788 PROTEIN"/>
    <property type="match status" value="1"/>
</dbReference>
<evidence type="ECO:0000259" key="2">
    <source>
        <dbReference type="Pfam" id="PF03713"/>
    </source>
</evidence>
<proteinExistence type="predicted"/>
<dbReference type="EMBL" id="CAFBPN010000088">
    <property type="protein sequence ID" value="CAB5027642.1"/>
    <property type="molecule type" value="Genomic_DNA"/>
</dbReference>
<feature type="transmembrane region" description="Helical" evidence="1">
    <location>
        <begin position="42"/>
        <end position="62"/>
    </location>
</feature>
<dbReference type="Pfam" id="PF03713">
    <property type="entry name" value="DUF305"/>
    <property type="match status" value="1"/>
</dbReference>
<keyword evidence="1" id="KW-0472">Membrane</keyword>
<sequence length="237" mass="25621">MGVDMALVLSDFRGTLRIMDSSPAPDTQKSDSQTLPWWMNPLNIVLLVVAGIVLSGAVAFTVGESRGRGAHNGADIGFLQDMRIHHEQAVAMSLVYIDASSAGTTEGLASRSVLRLIAREIIVGQSAESGRMVQMLRQFKASETNETDQVMGWMNEPLPLSQMPGYATDAQLQQLRNARGKEVDTLFGQLMIAHHNGGIHMAEHAGMHGKNSEVTALAKVMATAQKSEVKELTRLIG</sequence>
<name>A0A6J7UHH6_9ZZZZ</name>
<keyword evidence="1" id="KW-1133">Transmembrane helix</keyword>
<keyword evidence="1" id="KW-0812">Transmembrane</keyword>
<feature type="domain" description="DUF305" evidence="2">
    <location>
        <begin position="75"/>
        <end position="235"/>
    </location>
</feature>